<dbReference type="PANTHER" id="PTHR13929:SF0">
    <property type="entry name" value="UBIA PRENYLTRANSFERASE DOMAIN-CONTAINING PROTEIN 1"/>
    <property type="match status" value="1"/>
</dbReference>
<evidence type="ECO:0000256" key="10">
    <source>
        <dbReference type="RuleBase" id="RU363032"/>
    </source>
</evidence>
<evidence type="ECO:0000256" key="7">
    <source>
        <dbReference type="ARBA" id="ARBA00023136"/>
    </source>
</evidence>
<comment type="catalytic activity">
    <reaction evidence="8">
        <text>an all-trans-polyprenyl diphosphate + 1,4-dihydroxy-2-naphthoate + H(+) = a 2-demethylmenaquinol + CO2 + diphosphate</text>
        <dbReference type="Rhea" id="RHEA:26478"/>
        <dbReference type="Rhea" id="RHEA-COMP:9563"/>
        <dbReference type="Rhea" id="RHEA-COMP:9564"/>
        <dbReference type="ChEBI" id="CHEBI:11173"/>
        <dbReference type="ChEBI" id="CHEBI:15378"/>
        <dbReference type="ChEBI" id="CHEBI:16526"/>
        <dbReference type="ChEBI" id="CHEBI:33019"/>
        <dbReference type="ChEBI" id="CHEBI:55437"/>
        <dbReference type="ChEBI" id="CHEBI:58914"/>
        <dbReference type="EC" id="2.5.1.74"/>
    </reaction>
</comment>
<feature type="transmembrane region" description="Helical" evidence="8 10">
    <location>
        <begin position="60"/>
        <end position="82"/>
    </location>
</feature>
<feature type="domain" description="ABC transmembrane type-1" evidence="11">
    <location>
        <begin position="56"/>
        <end position="240"/>
    </location>
</feature>
<dbReference type="Gene3D" id="1.10.3720.10">
    <property type="entry name" value="MetI-like"/>
    <property type="match status" value="1"/>
</dbReference>
<keyword evidence="2 8" id="KW-0474">Menaquinone biosynthesis</keyword>
<dbReference type="GO" id="GO:0046428">
    <property type="term" value="F:1,4-dihydroxy-2-naphthoate polyprenyltransferase activity"/>
    <property type="evidence" value="ECO:0007669"/>
    <property type="project" value="UniProtKB-UniRule"/>
</dbReference>
<dbReference type="UniPathway" id="UPA00079">
    <property type="reaction ID" value="UER00168"/>
</dbReference>
<comment type="subcellular location">
    <subcellularLocation>
        <location evidence="8 10">Cell membrane</location>
        <topology evidence="8 10">Multi-pass membrane protein</topology>
    </subcellularLocation>
    <subcellularLocation>
        <location evidence="1">Membrane</location>
        <topology evidence="1">Multi-pass membrane protein</topology>
    </subcellularLocation>
</comment>
<evidence type="ECO:0000256" key="2">
    <source>
        <dbReference type="ARBA" id="ARBA00022428"/>
    </source>
</evidence>
<evidence type="ECO:0000313" key="12">
    <source>
        <dbReference type="EMBL" id="CAA9296157.1"/>
    </source>
</evidence>
<dbReference type="NCBIfam" id="TIGR00751">
    <property type="entry name" value="menA"/>
    <property type="match status" value="1"/>
</dbReference>
<evidence type="ECO:0000256" key="1">
    <source>
        <dbReference type="ARBA" id="ARBA00004141"/>
    </source>
</evidence>
<reference evidence="12" key="1">
    <citation type="submission" date="2020-02" db="EMBL/GenBank/DDBJ databases">
        <authorList>
            <person name="Meier V. D."/>
        </authorList>
    </citation>
    <scope>NUCLEOTIDE SEQUENCE</scope>
    <source>
        <strain evidence="12">AVDCRST_MAG93</strain>
    </source>
</reference>
<dbReference type="AlphaFoldDB" id="A0A6J4K5F6"/>
<feature type="transmembrane region" description="Helical" evidence="8 10">
    <location>
        <begin position="272"/>
        <end position="290"/>
    </location>
</feature>
<evidence type="ECO:0000256" key="8">
    <source>
        <dbReference type="HAMAP-Rule" id="MF_01937"/>
    </source>
</evidence>
<protein>
    <recommendedName>
        <fullName evidence="8 9">1,4-dihydroxy-2-naphthoate octaprenyltransferase</fullName>
        <shortName evidence="8">DHNA-octaprenyltransferase</shortName>
        <ecNumber evidence="8 9">2.5.1.74</ecNumber>
    </recommendedName>
</protein>
<dbReference type="HAMAP" id="MF_01937">
    <property type="entry name" value="MenA_1"/>
    <property type="match status" value="1"/>
</dbReference>
<dbReference type="PANTHER" id="PTHR13929">
    <property type="entry name" value="1,4-DIHYDROXY-2-NAPHTHOATE OCTAPRENYLTRANSFERASE"/>
    <property type="match status" value="1"/>
</dbReference>
<evidence type="ECO:0000256" key="3">
    <source>
        <dbReference type="ARBA" id="ARBA00022475"/>
    </source>
</evidence>
<dbReference type="CDD" id="cd13962">
    <property type="entry name" value="PT_UbiA_UBIAD1"/>
    <property type="match status" value="1"/>
</dbReference>
<keyword evidence="7 8" id="KW-0472">Membrane</keyword>
<evidence type="ECO:0000256" key="6">
    <source>
        <dbReference type="ARBA" id="ARBA00022989"/>
    </source>
</evidence>
<evidence type="ECO:0000256" key="9">
    <source>
        <dbReference type="NCBIfam" id="TIGR00751"/>
    </source>
</evidence>
<dbReference type="SUPFAM" id="SSF161098">
    <property type="entry name" value="MetI-like"/>
    <property type="match status" value="1"/>
</dbReference>
<proteinExistence type="inferred from homology"/>
<feature type="transmembrane region" description="Helical" evidence="8 10">
    <location>
        <begin position="185"/>
        <end position="207"/>
    </location>
</feature>
<feature type="transmembrane region" description="Helical" evidence="8 10">
    <location>
        <begin position="476"/>
        <end position="505"/>
    </location>
</feature>
<feature type="transmembrane region" description="Helical" evidence="8 10">
    <location>
        <begin position="540"/>
        <end position="558"/>
    </location>
</feature>
<dbReference type="InterPro" id="IPR044878">
    <property type="entry name" value="UbiA_sf"/>
</dbReference>
<name>A0A6J4K5F6_9CHLR</name>
<feature type="transmembrane region" description="Helical" evidence="8 10">
    <location>
        <begin position="162"/>
        <end position="179"/>
    </location>
</feature>
<evidence type="ECO:0000256" key="5">
    <source>
        <dbReference type="ARBA" id="ARBA00022692"/>
    </source>
</evidence>
<feature type="transmembrane region" description="Helical" evidence="8 10">
    <location>
        <begin position="94"/>
        <end position="116"/>
    </location>
</feature>
<comment type="similarity">
    <text evidence="8">Belongs to the MenA family. Type 1 subfamily.</text>
</comment>
<dbReference type="GO" id="GO:0009234">
    <property type="term" value="P:menaquinone biosynthetic process"/>
    <property type="evidence" value="ECO:0007669"/>
    <property type="project" value="UniProtKB-UniRule"/>
</dbReference>
<evidence type="ECO:0000259" key="11">
    <source>
        <dbReference type="PROSITE" id="PS50928"/>
    </source>
</evidence>
<dbReference type="InterPro" id="IPR026046">
    <property type="entry name" value="UBIAD1"/>
</dbReference>
<dbReference type="EMBL" id="CADCTR010001438">
    <property type="protein sequence ID" value="CAA9296157.1"/>
    <property type="molecule type" value="Genomic_DNA"/>
</dbReference>
<sequence length="560" mass="60533">MNRQRWLSLASPLLLLIVWELAVVAGWLNRVFYPPPSEVFGTLVELVRSGQIVRAVGASLFRIGVGFVLGCVPAVVLGLIMGINPAVRALIQPLASAIYPIPKIALLPLIVVALGLGEGSKIATIAISVFFMVVLNVAASVMQVDAHHFEVARSFGARPRHLFWTVALPASLPGIMASIKLGMGFALTLIIGVEFVGASEGIGWLIWQAYEVYAIDRMLAGLVVIAIVGWLITIALDELENWLLPWRRKGVQRRERRMRRLGQIWWPTIRPWSYTAAVIPVLLGASVAAYDQALDWWLLVLCLAGSIAIQAGTNLVNEYFDDRKGIDKVQVYGIGGAIQRGELQPWHVLLAGGLAFAIGSAIGLYLVSVAGAFIFWLGLASVLVGILYTAGPFPLAYIGLGEIAVFTFMGPVIVSGSYYVQVGAVTWPVLLASLPVGFLVAAILHANNLRDLDIDRQFGKRTLATLLGRSGANVEYYVLIGATYVSLAITVVVGIAPILTLITLITLPTAVRLMRIVATEDQPQTLQPVLRQTARLHMQFGCLFIVGWIAALLLNGLATV</sequence>
<dbReference type="Pfam" id="PF00528">
    <property type="entry name" value="BPD_transp_1"/>
    <property type="match status" value="1"/>
</dbReference>
<evidence type="ECO:0000256" key="4">
    <source>
        <dbReference type="ARBA" id="ARBA00022679"/>
    </source>
</evidence>
<gene>
    <name evidence="8" type="primary">menA</name>
    <name evidence="12" type="ORF">AVDCRST_MAG93-4274</name>
</gene>
<dbReference type="CDD" id="cd06261">
    <property type="entry name" value="TM_PBP2"/>
    <property type="match status" value="1"/>
</dbReference>
<dbReference type="PROSITE" id="PS50928">
    <property type="entry name" value="ABC_TM1"/>
    <property type="match status" value="1"/>
</dbReference>
<keyword evidence="4 8" id="KW-0808">Transferase</keyword>
<dbReference type="Pfam" id="PF01040">
    <property type="entry name" value="UbiA"/>
    <property type="match status" value="1"/>
</dbReference>
<feature type="transmembrane region" description="Helical" evidence="8 10">
    <location>
        <begin position="346"/>
        <end position="366"/>
    </location>
</feature>
<feature type="transmembrane region" description="Helical" evidence="8 10">
    <location>
        <begin position="373"/>
        <end position="391"/>
    </location>
</feature>
<dbReference type="Gene3D" id="1.10.357.140">
    <property type="entry name" value="UbiA prenyltransferase"/>
    <property type="match status" value="1"/>
</dbReference>
<keyword evidence="6 8" id="KW-1133">Transmembrane helix</keyword>
<keyword evidence="3 8" id="KW-1003">Cell membrane</keyword>
<feature type="transmembrane region" description="Helical" evidence="8 10">
    <location>
        <begin position="297"/>
        <end position="316"/>
    </location>
</feature>
<comment type="caution">
    <text evidence="8">Lacks conserved residue(s) required for the propagation of feature annotation.</text>
</comment>
<dbReference type="GO" id="GO:0042371">
    <property type="term" value="P:vitamin K biosynthetic process"/>
    <property type="evidence" value="ECO:0007669"/>
    <property type="project" value="TreeGrafter"/>
</dbReference>
<feature type="transmembrane region" description="Helical" evidence="8 10">
    <location>
        <begin position="397"/>
        <end position="420"/>
    </location>
</feature>
<dbReference type="InterPro" id="IPR000515">
    <property type="entry name" value="MetI-like"/>
</dbReference>
<comment type="similarity">
    <text evidence="10">Belongs to the binding-protein-dependent transport system permease family.</text>
</comment>
<dbReference type="InterPro" id="IPR035906">
    <property type="entry name" value="MetI-like_sf"/>
</dbReference>
<dbReference type="InterPro" id="IPR000537">
    <property type="entry name" value="UbiA_prenyltransferase"/>
</dbReference>
<accession>A0A6J4K5F6</accession>
<feature type="transmembrane region" description="Helical" evidence="8 10">
    <location>
        <begin position="219"/>
        <end position="236"/>
    </location>
</feature>
<dbReference type="EC" id="2.5.1.74" evidence="8 9"/>
<keyword evidence="10" id="KW-0813">Transport</keyword>
<feature type="transmembrane region" description="Helical" evidence="8 10">
    <location>
        <begin position="427"/>
        <end position="446"/>
    </location>
</feature>
<keyword evidence="5 8" id="KW-0812">Transmembrane</keyword>
<dbReference type="GO" id="GO:0005886">
    <property type="term" value="C:plasma membrane"/>
    <property type="evidence" value="ECO:0007669"/>
    <property type="project" value="UniProtKB-SubCell"/>
</dbReference>
<dbReference type="GO" id="GO:0055085">
    <property type="term" value="P:transmembrane transport"/>
    <property type="evidence" value="ECO:0007669"/>
    <property type="project" value="InterPro"/>
</dbReference>
<organism evidence="12">
    <name type="scientific">uncultured Chloroflexia bacterium</name>
    <dbReference type="NCBI Taxonomy" id="1672391"/>
    <lineage>
        <taxon>Bacteria</taxon>
        <taxon>Bacillati</taxon>
        <taxon>Chloroflexota</taxon>
        <taxon>Chloroflexia</taxon>
        <taxon>environmental samples</taxon>
    </lineage>
</organism>
<dbReference type="InterPro" id="IPR004657">
    <property type="entry name" value="MenA"/>
</dbReference>
<feature type="transmembrane region" description="Helical" evidence="8 10">
    <location>
        <begin position="122"/>
        <end position="141"/>
    </location>
</feature>
<comment type="pathway">
    <text evidence="8">Quinol/quinone metabolism; menaquinone biosynthesis; menaquinol from 1,4-dihydroxy-2-naphthoate: step 1/2.</text>
</comment>
<comment type="function">
    <text evidence="8">Conversion of 1,4-dihydroxy-2-naphthoate (DHNA) to demethylmenaquinone (DMK).</text>
</comment>